<proteinExistence type="predicted"/>
<sequence length="436" mass="50572">MVAFPHAIWRKPAIRILDRPTLFLAGAISALLLLSAFFFFTSLDSNSIPLFSQSKPTNLCNCNQPNPAFNLHFDPPISTFYDDPSFGYTLDKPITNWDRKRRTWLNLHPSFQPNSHERVFIVTGSRSTPCKSPTGDHYLLRFYRNKVDYCRTHGYDIFYNNVLLDPELPSCWAKIPAVRAAMVAHPEAEWIWWLDEDAVFTDMEFKLPLHRYKDYNFVVHGWPKEVYVKKSWLGLNAGSFLIRNCQWSLDLLDSWADMGPKSSNFNKWEGVLMDVFKHESDDQTALAYLLLKEHQQWRTKRMLIETGYYLEGYWVLIVDTLKNITERYLEVETTAGMLRRRHAEKVSERYGLLREPSLKDAGNEFGSWRRPFVTHFAGCQPCNGKHNPLFTGKGCRDAMDIALNFADNQVLRNYGFVHRNLSDSSGVSPLPFDYPA</sequence>
<evidence type="ECO:0000313" key="1">
    <source>
        <dbReference type="EMBL" id="KAI3728892.1"/>
    </source>
</evidence>
<protein>
    <submittedName>
        <fullName evidence="1">Uncharacterized protein</fullName>
    </submittedName>
</protein>
<dbReference type="Proteomes" id="UP001055879">
    <property type="component" value="Linkage Group LG05"/>
</dbReference>
<reference evidence="2" key="1">
    <citation type="journal article" date="2022" name="Mol. Ecol. Resour.">
        <title>The genomes of chicory, endive, great burdock and yacon provide insights into Asteraceae palaeo-polyploidization history and plant inulin production.</title>
        <authorList>
            <person name="Fan W."/>
            <person name="Wang S."/>
            <person name="Wang H."/>
            <person name="Wang A."/>
            <person name="Jiang F."/>
            <person name="Liu H."/>
            <person name="Zhao H."/>
            <person name="Xu D."/>
            <person name="Zhang Y."/>
        </authorList>
    </citation>
    <scope>NUCLEOTIDE SEQUENCE [LARGE SCALE GENOMIC DNA]</scope>
    <source>
        <strain evidence="2">cv. Niubang</strain>
    </source>
</reference>
<comment type="caution">
    <text evidence="1">The sequence shown here is derived from an EMBL/GenBank/DDBJ whole genome shotgun (WGS) entry which is preliminary data.</text>
</comment>
<name>A0ACB9C3Z6_ARCLA</name>
<organism evidence="1 2">
    <name type="scientific">Arctium lappa</name>
    <name type="common">Greater burdock</name>
    <name type="synonym">Lappa major</name>
    <dbReference type="NCBI Taxonomy" id="4217"/>
    <lineage>
        <taxon>Eukaryota</taxon>
        <taxon>Viridiplantae</taxon>
        <taxon>Streptophyta</taxon>
        <taxon>Embryophyta</taxon>
        <taxon>Tracheophyta</taxon>
        <taxon>Spermatophyta</taxon>
        <taxon>Magnoliopsida</taxon>
        <taxon>eudicotyledons</taxon>
        <taxon>Gunneridae</taxon>
        <taxon>Pentapetalae</taxon>
        <taxon>asterids</taxon>
        <taxon>campanulids</taxon>
        <taxon>Asterales</taxon>
        <taxon>Asteraceae</taxon>
        <taxon>Carduoideae</taxon>
        <taxon>Cardueae</taxon>
        <taxon>Arctiinae</taxon>
        <taxon>Arctium</taxon>
    </lineage>
</organism>
<gene>
    <name evidence="1" type="ORF">L6452_17537</name>
</gene>
<keyword evidence="2" id="KW-1185">Reference proteome</keyword>
<evidence type="ECO:0000313" key="2">
    <source>
        <dbReference type="Proteomes" id="UP001055879"/>
    </source>
</evidence>
<accession>A0ACB9C3Z6</accession>
<reference evidence="1 2" key="2">
    <citation type="journal article" date="2022" name="Mol. Ecol. Resour.">
        <title>The genomes of chicory, endive, great burdock and yacon provide insights into Asteraceae paleo-polyploidization history and plant inulin production.</title>
        <authorList>
            <person name="Fan W."/>
            <person name="Wang S."/>
            <person name="Wang H."/>
            <person name="Wang A."/>
            <person name="Jiang F."/>
            <person name="Liu H."/>
            <person name="Zhao H."/>
            <person name="Xu D."/>
            <person name="Zhang Y."/>
        </authorList>
    </citation>
    <scope>NUCLEOTIDE SEQUENCE [LARGE SCALE GENOMIC DNA]</scope>
    <source>
        <strain evidence="2">cv. Niubang</strain>
    </source>
</reference>
<dbReference type="EMBL" id="CM042051">
    <property type="protein sequence ID" value="KAI3728892.1"/>
    <property type="molecule type" value="Genomic_DNA"/>
</dbReference>